<keyword evidence="1" id="KW-0812">Transmembrane</keyword>
<keyword evidence="1" id="KW-1133">Transmembrane helix</keyword>
<dbReference type="Proteomes" id="UP000324638">
    <property type="component" value="Unassembled WGS sequence"/>
</dbReference>
<proteinExistence type="predicted"/>
<keyword evidence="1" id="KW-0472">Membrane</keyword>
<dbReference type="EMBL" id="SAXU01000001">
    <property type="protein sequence ID" value="TXJ21300.1"/>
    <property type="molecule type" value="Genomic_DNA"/>
</dbReference>
<gene>
    <name evidence="2" type="ORF">EPJ79_09305</name>
</gene>
<dbReference type="RefSeq" id="WP_147739283.1">
    <property type="nucleotide sequence ID" value="NZ_SAXU01000001.1"/>
</dbReference>
<evidence type="ECO:0000313" key="2">
    <source>
        <dbReference type="EMBL" id="TXJ21300.1"/>
    </source>
</evidence>
<name>A0A5C8D7S8_9SPIR</name>
<dbReference type="AlphaFoldDB" id="A0A5C8D7S8"/>
<accession>A0A5C8D7S8</accession>
<evidence type="ECO:0000256" key="1">
    <source>
        <dbReference type="SAM" id="Phobius"/>
    </source>
</evidence>
<protein>
    <submittedName>
        <fullName evidence="2">Uncharacterized protein</fullName>
    </submittedName>
</protein>
<organism evidence="2 3">
    <name type="scientific">Brachyspira aalborgi</name>
    <dbReference type="NCBI Taxonomy" id="29522"/>
    <lineage>
        <taxon>Bacteria</taxon>
        <taxon>Pseudomonadati</taxon>
        <taxon>Spirochaetota</taxon>
        <taxon>Spirochaetia</taxon>
        <taxon>Brachyspirales</taxon>
        <taxon>Brachyspiraceae</taxon>
        <taxon>Brachyspira</taxon>
    </lineage>
</organism>
<feature type="transmembrane region" description="Helical" evidence="1">
    <location>
        <begin position="6"/>
        <end position="28"/>
    </location>
</feature>
<sequence>MLKPSLFDFITLITSIILCIVPIIESIYSISINRKLNEINEQQEKEIDNQKKVNNIIYLIQSDLESSINTIANICYDIEVNLFLYKNYKSLNESRIRYIHSNIDCVNSILNFFNKMALLL</sequence>
<evidence type="ECO:0000313" key="3">
    <source>
        <dbReference type="Proteomes" id="UP000324638"/>
    </source>
</evidence>
<comment type="caution">
    <text evidence="2">The sequence shown here is derived from an EMBL/GenBank/DDBJ whole genome shotgun (WGS) entry which is preliminary data.</text>
</comment>
<reference evidence="2 3" key="1">
    <citation type="journal article" date="1992" name="Lakartidningen">
        <title>[Penicillin V and not amoxicillin is the first choice preparation in acute otitis].</title>
        <authorList>
            <person name="Kamme C."/>
            <person name="Lundgren K."/>
            <person name="Prellner K."/>
        </authorList>
    </citation>
    <scope>NUCLEOTIDE SEQUENCE [LARGE SCALE GENOMIC DNA]</scope>
    <source>
        <strain evidence="2 3">513A</strain>
    </source>
</reference>